<accession>A0AA47MBK5</accession>
<gene>
    <name evidence="5" type="primary">ZAN_0</name>
    <name evidence="5" type="ORF">N1851_026669</name>
</gene>
<dbReference type="Pfam" id="PF08742">
    <property type="entry name" value="C8"/>
    <property type="match status" value="1"/>
</dbReference>
<keyword evidence="2" id="KW-0325">Glycoprotein</keyword>
<organism evidence="5 6">
    <name type="scientific">Merluccius polli</name>
    <name type="common">Benguela hake</name>
    <name type="synonym">Merluccius cadenati</name>
    <dbReference type="NCBI Taxonomy" id="89951"/>
    <lineage>
        <taxon>Eukaryota</taxon>
        <taxon>Metazoa</taxon>
        <taxon>Chordata</taxon>
        <taxon>Craniata</taxon>
        <taxon>Vertebrata</taxon>
        <taxon>Euteleostomi</taxon>
        <taxon>Actinopterygii</taxon>
        <taxon>Neopterygii</taxon>
        <taxon>Teleostei</taxon>
        <taxon>Neoteleostei</taxon>
        <taxon>Acanthomorphata</taxon>
        <taxon>Zeiogadaria</taxon>
        <taxon>Gadariae</taxon>
        <taxon>Gadiformes</taxon>
        <taxon>Gadoidei</taxon>
        <taxon>Merlucciidae</taxon>
        <taxon>Merluccius</taxon>
    </lineage>
</organism>
<name>A0AA47MBK5_MERPO</name>
<dbReference type="Proteomes" id="UP001174136">
    <property type="component" value="Unassembled WGS sequence"/>
</dbReference>
<feature type="region of interest" description="Disordered" evidence="3">
    <location>
        <begin position="71"/>
        <end position="91"/>
    </location>
</feature>
<evidence type="ECO:0000313" key="6">
    <source>
        <dbReference type="Proteomes" id="UP001174136"/>
    </source>
</evidence>
<sequence>MNLQVNGVWQTLPLTLNGPTVNIRSNPAVVTVETNDKVLISYDNAGAVHVKLPASYAGKVCGMCGNFNSHREDDNRRPDGSEAPDATGLAQSWQTEGEHAASCDTILVPHMCDPLEEDSYGSQEFCGELLSSTGPFSRCLTVLGVESYYRSCVAGMCATHGDLAIMCGTLQSYADICYEAGRRRAVLEERYPVP</sequence>
<evidence type="ECO:0000256" key="1">
    <source>
        <dbReference type="ARBA" id="ARBA00023157"/>
    </source>
</evidence>
<dbReference type="Pfam" id="PF00094">
    <property type="entry name" value="VWD"/>
    <property type="match status" value="1"/>
</dbReference>
<dbReference type="PROSITE" id="PS51233">
    <property type="entry name" value="VWFD"/>
    <property type="match status" value="1"/>
</dbReference>
<proteinExistence type="predicted"/>
<evidence type="ECO:0000256" key="2">
    <source>
        <dbReference type="ARBA" id="ARBA00023180"/>
    </source>
</evidence>
<dbReference type="GO" id="GO:0031012">
    <property type="term" value="C:extracellular matrix"/>
    <property type="evidence" value="ECO:0007669"/>
    <property type="project" value="TreeGrafter"/>
</dbReference>
<reference evidence="5" key="1">
    <citation type="journal article" date="2023" name="Front. Mar. Sci.">
        <title>A new Merluccius polli reference genome to investigate the effects of global change in West African waters.</title>
        <authorList>
            <person name="Mateo J.L."/>
            <person name="Blanco-Fernandez C."/>
            <person name="Garcia-Vazquez E."/>
            <person name="Machado-Schiaffino G."/>
        </authorList>
    </citation>
    <scope>NUCLEOTIDE SEQUENCE</scope>
    <source>
        <strain evidence="5">C29</strain>
        <tissue evidence="5">Fin</tissue>
    </source>
</reference>
<dbReference type="InterPro" id="IPR001846">
    <property type="entry name" value="VWF_type-D"/>
</dbReference>
<dbReference type="InterPro" id="IPR050780">
    <property type="entry name" value="Mucin_vWF_Thrombospondin_sf"/>
</dbReference>
<comment type="caution">
    <text evidence="5">The sequence shown here is derived from an EMBL/GenBank/DDBJ whole genome shotgun (WGS) entry which is preliminary data.</text>
</comment>
<feature type="compositionally biased region" description="Basic and acidic residues" evidence="3">
    <location>
        <begin position="71"/>
        <end position="80"/>
    </location>
</feature>
<dbReference type="SMART" id="SM00832">
    <property type="entry name" value="C8"/>
    <property type="match status" value="1"/>
</dbReference>
<evidence type="ECO:0000259" key="4">
    <source>
        <dbReference type="PROSITE" id="PS51233"/>
    </source>
</evidence>
<dbReference type="AlphaFoldDB" id="A0AA47MBK5"/>
<evidence type="ECO:0000313" key="5">
    <source>
        <dbReference type="EMBL" id="KAK0137139.1"/>
    </source>
</evidence>
<keyword evidence="6" id="KW-1185">Reference proteome</keyword>
<keyword evidence="1" id="KW-1015">Disulfide bond</keyword>
<dbReference type="EMBL" id="JAOPHQ010004965">
    <property type="protein sequence ID" value="KAK0137139.1"/>
    <property type="molecule type" value="Genomic_DNA"/>
</dbReference>
<evidence type="ECO:0000256" key="3">
    <source>
        <dbReference type="SAM" id="MobiDB-lite"/>
    </source>
</evidence>
<dbReference type="PANTHER" id="PTHR11339:SF374">
    <property type="entry name" value="ZONADHESIN"/>
    <property type="match status" value="1"/>
</dbReference>
<dbReference type="GO" id="GO:0005615">
    <property type="term" value="C:extracellular space"/>
    <property type="evidence" value="ECO:0007669"/>
    <property type="project" value="TreeGrafter"/>
</dbReference>
<dbReference type="InterPro" id="IPR014853">
    <property type="entry name" value="VWF/SSPO/ZAN-like_Cys-rich_dom"/>
</dbReference>
<protein>
    <submittedName>
        <fullName evidence="5">Zonadhesin</fullName>
    </submittedName>
</protein>
<dbReference type="PANTHER" id="PTHR11339">
    <property type="entry name" value="EXTRACELLULAR MATRIX GLYCOPROTEIN RELATED"/>
    <property type="match status" value="1"/>
</dbReference>
<feature type="domain" description="VWFD" evidence="4">
    <location>
        <begin position="1"/>
        <end position="104"/>
    </location>
</feature>